<dbReference type="Proteomes" id="UP001595555">
    <property type="component" value="Unassembled WGS sequence"/>
</dbReference>
<accession>A0ABV7FCI1</accession>
<reference evidence="4" key="1">
    <citation type="journal article" date="2019" name="Int. J. Syst. Evol. Microbiol.">
        <title>The Global Catalogue of Microorganisms (GCM) 10K type strain sequencing project: providing services to taxonomists for standard genome sequencing and annotation.</title>
        <authorList>
            <consortium name="The Broad Institute Genomics Platform"/>
            <consortium name="The Broad Institute Genome Sequencing Center for Infectious Disease"/>
            <person name="Wu L."/>
            <person name="Ma J."/>
        </authorList>
    </citation>
    <scope>NUCLEOTIDE SEQUENCE [LARGE SCALE GENOMIC DNA]</scope>
    <source>
        <strain evidence="4">KCTC 52237</strain>
    </source>
</reference>
<sequence>MNTQELFQAVQNSDIAIALGQAPIFFGILAQLFHISGLVLLLTSILLVNLRLLGVGFTWFSAPQLAQYTKPFIYTGLLFLILSGVFMLAPSAALYEPNPAFWIKLKLFAVALFIQFTLYRAVSTNENPNRVLAVTTAIVSLVLWFSVGLAGRAIGFVAA</sequence>
<evidence type="ECO:0000259" key="2">
    <source>
        <dbReference type="Pfam" id="PF20349"/>
    </source>
</evidence>
<evidence type="ECO:0000313" key="4">
    <source>
        <dbReference type="Proteomes" id="UP001595555"/>
    </source>
</evidence>
<keyword evidence="4" id="KW-1185">Reference proteome</keyword>
<evidence type="ECO:0000313" key="3">
    <source>
        <dbReference type="EMBL" id="MFC3115321.1"/>
    </source>
</evidence>
<gene>
    <name evidence="3" type="ORF">ACFODX_07110</name>
</gene>
<feature type="transmembrane region" description="Helical" evidence="1">
    <location>
        <begin position="39"/>
        <end position="60"/>
    </location>
</feature>
<proteinExistence type="predicted"/>
<dbReference type="InterPro" id="IPR046586">
    <property type="entry name" value="DUF6644"/>
</dbReference>
<feature type="transmembrane region" description="Helical" evidence="1">
    <location>
        <begin position="101"/>
        <end position="119"/>
    </location>
</feature>
<feature type="domain" description="DUF6644" evidence="2">
    <location>
        <begin position="27"/>
        <end position="156"/>
    </location>
</feature>
<dbReference type="Pfam" id="PF20349">
    <property type="entry name" value="DUF6644"/>
    <property type="match status" value="1"/>
</dbReference>
<feature type="transmembrane region" description="Helical" evidence="1">
    <location>
        <begin position="12"/>
        <end position="33"/>
    </location>
</feature>
<dbReference type="EMBL" id="JBHRTF010000003">
    <property type="protein sequence ID" value="MFC3115321.1"/>
    <property type="molecule type" value="Genomic_DNA"/>
</dbReference>
<protein>
    <submittedName>
        <fullName evidence="3">DUF6644 family protein</fullName>
    </submittedName>
</protein>
<evidence type="ECO:0000256" key="1">
    <source>
        <dbReference type="SAM" id="Phobius"/>
    </source>
</evidence>
<name>A0ABV7FCI1_9GAMM</name>
<keyword evidence="1" id="KW-0812">Transmembrane</keyword>
<dbReference type="RefSeq" id="WP_378117510.1">
    <property type="nucleotide sequence ID" value="NZ_JBHRTF010000003.1"/>
</dbReference>
<feature type="transmembrane region" description="Helical" evidence="1">
    <location>
        <begin position="131"/>
        <end position="154"/>
    </location>
</feature>
<comment type="caution">
    <text evidence="3">The sequence shown here is derived from an EMBL/GenBank/DDBJ whole genome shotgun (WGS) entry which is preliminary data.</text>
</comment>
<keyword evidence="1" id="KW-0472">Membrane</keyword>
<keyword evidence="1" id="KW-1133">Transmembrane helix</keyword>
<organism evidence="3 4">
    <name type="scientific">Cellvibrio fontiphilus</name>
    <dbReference type="NCBI Taxonomy" id="1815559"/>
    <lineage>
        <taxon>Bacteria</taxon>
        <taxon>Pseudomonadati</taxon>
        <taxon>Pseudomonadota</taxon>
        <taxon>Gammaproteobacteria</taxon>
        <taxon>Cellvibrionales</taxon>
        <taxon>Cellvibrionaceae</taxon>
        <taxon>Cellvibrio</taxon>
    </lineage>
</organism>
<feature type="transmembrane region" description="Helical" evidence="1">
    <location>
        <begin position="72"/>
        <end position="95"/>
    </location>
</feature>